<organism evidence="9 10">
    <name type="scientific">Arsenicicoccus bolidensis</name>
    <dbReference type="NCBI Taxonomy" id="229480"/>
    <lineage>
        <taxon>Bacteria</taxon>
        <taxon>Bacillati</taxon>
        <taxon>Actinomycetota</taxon>
        <taxon>Actinomycetes</taxon>
        <taxon>Micrococcales</taxon>
        <taxon>Intrasporangiaceae</taxon>
        <taxon>Arsenicicoccus</taxon>
    </lineage>
</organism>
<feature type="domain" description="VTT" evidence="8">
    <location>
        <begin position="32"/>
        <end position="161"/>
    </location>
</feature>
<evidence type="ECO:0000256" key="7">
    <source>
        <dbReference type="SAM" id="Phobius"/>
    </source>
</evidence>
<gene>
    <name evidence="9" type="ORF">MHL29_16900</name>
</gene>
<sequence length="220" mass="23101">MSLTALISTVPAWAAYTIVGGLVGIESLGVPVPGETALITGSLLSTHPASRVSIAGVFLAAFAGAVIGDSLGYSLGRRMGPSLIDRLSRRFPQHLSQQHIAYARFLFSRYGIAAVFAGRFVALLRILSGPLAGSLAMSYPRFLIANAAGAASWAGLITLTVHLLGSAAHHWISSAGWVLLAATLVVGLLVSRHAARVFDDRARAYWDEAHHPQTAPGRPA</sequence>
<dbReference type="EMBL" id="JAKRCV010000084">
    <property type="protein sequence ID" value="MCG7323556.1"/>
    <property type="molecule type" value="Genomic_DNA"/>
</dbReference>
<reference evidence="9 10" key="1">
    <citation type="submission" date="2022-02" db="EMBL/GenBank/DDBJ databases">
        <title>Uncovering new skin microbiome diversity through culturing and metagenomics.</title>
        <authorList>
            <person name="Conlan S."/>
            <person name="Deming C."/>
            <person name="Nisc Comparative Sequencing Program N."/>
            <person name="Segre J.A."/>
        </authorList>
    </citation>
    <scope>NUCLEOTIDE SEQUENCE [LARGE SCALE GENOMIC DNA]</scope>
    <source>
        <strain evidence="9 10">ACRQZ</strain>
    </source>
</reference>
<accession>A0ABS9Q6Q0</accession>
<feature type="transmembrane region" description="Helical" evidence="7">
    <location>
        <begin position="171"/>
        <end position="191"/>
    </location>
</feature>
<keyword evidence="4 7" id="KW-0812">Transmembrane</keyword>
<dbReference type="Proteomes" id="UP001521931">
    <property type="component" value="Unassembled WGS sequence"/>
</dbReference>
<dbReference type="InterPro" id="IPR032816">
    <property type="entry name" value="VTT_dom"/>
</dbReference>
<protein>
    <submittedName>
        <fullName evidence="9">DedA family protein</fullName>
    </submittedName>
</protein>
<comment type="caution">
    <text evidence="9">The sequence shown here is derived from an EMBL/GenBank/DDBJ whole genome shotgun (WGS) entry which is preliminary data.</text>
</comment>
<evidence type="ECO:0000256" key="6">
    <source>
        <dbReference type="ARBA" id="ARBA00023136"/>
    </source>
</evidence>
<evidence type="ECO:0000256" key="3">
    <source>
        <dbReference type="ARBA" id="ARBA00022475"/>
    </source>
</evidence>
<keyword evidence="10" id="KW-1185">Reference proteome</keyword>
<dbReference type="PANTHER" id="PTHR42709:SF6">
    <property type="entry name" value="UNDECAPRENYL PHOSPHATE TRANSPORTER A"/>
    <property type="match status" value="1"/>
</dbReference>
<comment type="similarity">
    <text evidence="2">Belongs to the DedA family.</text>
</comment>
<keyword evidence="5 7" id="KW-1133">Transmembrane helix</keyword>
<evidence type="ECO:0000259" key="8">
    <source>
        <dbReference type="Pfam" id="PF09335"/>
    </source>
</evidence>
<evidence type="ECO:0000313" key="9">
    <source>
        <dbReference type="EMBL" id="MCG7323556.1"/>
    </source>
</evidence>
<evidence type="ECO:0000256" key="1">
    <source>
        <dbReference type="ARBA" id="ARBA00004651"/>
    </source>
</evidence>
<dbReference type="Pfam" id="PF09335">
    <property type="entry name" value="VTT_dom"/>
    <property type="match status" value="1"/>
</dbReference>
<evidence type="ECO:0000256" key="4">
    <source>
        <dbReference type="ARBA" id="ARBA00022692"/>
    </source>
</evidence>
<dbReference type="PANTHER" id="PTHR42709">
    <property type="entry name" value="ALKALINE PHOSPHATASE LIKE PROTEIN"/>
    <property type="match status" value="1"/>
</dbReference>
<keyword evidence="6 7" id="KW-0472">Membrane</keyword>
<evidence type="ECO:0000313" key="10">
    <source>
        <dbReference type="Proteomes" id="UP001521931"/>
    </source>
</evidence>
<proteinExistence type="inferred from homology"/>
<comment type="subcellular location">
    <subcellularLocation>
        <location evidence="1">Cell membrane</location>
        <topology evidence="1">Multi-pass membrane protein</topology>
    </subcellularLocation>
</comment>
<name>A0ABS9Q6Q0_9MICO</name>
<dbReference type="InterPro" id="IPR051311">
    <property type="entry name" value="DedA_domain"/>
</dbReference>
<evidence type="ECO:0000256" key="5">
    <source>
        <dbReference type="ARBA" id="ARBA00022989"/>
    </source>
</evidence>
<keyword evidence="3" id="KW-1003">Cell membrane</keyword>
<evidence type="ECO:0000256" key="2">
    <source>
        <dbReference type="ARBA" id="ARBA00010792"/>
    </source>
</evidence>
<feature type="transmembrane region" description="Helical" evidence="7">
    <location>
        <begin position="52"/>
        <end position="76"/>
    </location>
</feature>
<feature type="transmembrane region" description="Helical" evidence="7">
    <location>
        <begin position="143"/>
        <end position="165"/>
    </location>
</feature>